<gene>
    <name evidence="2" type="ORF">EB796_009956</name>
</gene>
<protein>
    <submittedName>
        <fullName evidence="2">Uncharacterized protein</fullName>
    </submittedName>
</protein>
<organism evidence="2 3">
    <name type="scientific">Bugula neritina</name>
    <name type="common">Brown bryozoan</name>
    <name type="synonym">Sertularia neritina</name>
    <dbReference type="NCBI Taxonomy" id="10212"/>
    <lineage>
        <taxon>Eukaryota</taxon>
        <taxon>Metazoa</taxon>
        <taxon>Spiralia</taxon>
        <taxon>Lophotrochozoa</taxon>
        <taxon>Bryozoa</taxon>
        <taxon>Gymnolaemata</taxon>
        <taxon>Cheilostomatida</taxon>
        <taxon>Flustrina</taxon>
        <taxon>Buguloidea</taxon>
        <taxon>Bugulidae</taxon>
        <taxon>Bugula</taxon>
    </lineage>
</organism>
<sequence length="443" mass="50149">MPDKLSYPLGQPKKRRLTELKSGCSNDDFDSDIIDVTPVKQRRKEVPSVVNNFSNFFKSIGEWFKRTSQHNTRLFGVLPESNSAEAAIAHGGQYLADASTDKFMPTLKTNGNGSQVMQSGHNISQAAAVFANGYGRYEESLASNPTIGKESVMLPSISENIFEPEEQINGALHQSYIEQAAKRSGDTSRAGADNSALNSTVYDKHYNDANPLFPMFNFNKVSSNKTDKQISFDLEEKERYRRLLEQYTVKDEAASPNTIAEIRRSSSAYLATHPGTLSEALSRGQQIRKKFNIRPRLPLQDQRHSFNSLSPEVDVFPSTQLEFSLLNDTRKKEGPSSTPRKQTKTYSVQPTVTQPSEIAKKCDHLVKKMEELKVRSLARLAEQKQLRAEEIKLAQWEKLRAEEDDHLERMVQQRLKLSAKVILEDLPPPDVEEFDEFPVYIIF</sequence>
<comment type="caution">
    <text evidence="2">The sequence shown here is derived from an EMBL/GenBank/DDBJ whole genome shotgun (WGS) entry which is preliminary data.</text>
</comment>
<proteinExistence type="predicted"/>
<name>A0A7J7JZB6_BUGNE</name>
<evidence type="ECO:0000313" key="3">
    <source>
        <dbReference type="Proteomes" id="UP000593567"/>
    </source>
</evidence>
<dbReference type="AlphaFoldDB" id="A0A7J7JZB6"/>
<keyword evidence="3" id="KW-1185">Reference proteome</keyword>
<feature type="region of interest" description="Disordered" evidence="1">
    <location>
        <begin position="326"/>
        <end position="350"/>
    </location>
</feature>
<feature type="compositionally biased region" description="Polar residues" evidence="1">
    <location>
        <begin position="335"/>
        <end position="350"/>
    </location>
</feature>
<dbReference type="EMBL" id="VXIV02001571">
    <property type="protein sequence ID" value="KAF6031749.1"/>
    <property type="molecule type" value="Genomic_DNA"/>
</dbReference>
<dbReference type="Proteomes" id="UP000593567">
    <property type="component" value="Unassembled WGS sequence"/>
</dbReference>
<evidence type="ECO:0000256" key="1">
    <source>
        <dbReference type="SAM" id="MobiDB-lite"/>
    </source>
</evidence>
<evidence type="ECO:0000313" key="2">
    <source>
        <dbReference type="EMBL" id="KAF6031749.1"/>
    </source>
</evidence>
<reference evidence="2" key="1">
    <citation type="submission" date="2020-06" db="EMBL/GenBank/DDBJ databases">
        <title>Draft genome of Bugula neritina, a colonial animal packing powerful symbionts and potential medicines.</title>
        <authorList>
            <person name="Rayko M."/>
        </authorList>
    </citation>
    <scope>NUCLEOTIDE SEQUENCE [LARGE SCALE GENOMIC DNA]</scope>
    <source>
        <strain evidence="2">Kwan_BN1</strain>
    </source>
</reference>
<accession>A0A7J7JZB6</accession>